<reference evidence="2" key="1">
    <citation type="journal article" date="2014" name="Int. J. Syst. Evol. Microbiol.">
        <title>Complete genome sequence of Corynebacterium casei LMG S-19264T (=DSM 44701T), isolated from a smear-ripened cheese.</title>
        <authorList>
            <consortium name="US DOE Joint Genome Institute (JGI-PGF)"/>
            <person name="Walter F."/>
            <person name="Albersmeier A."/>
            <person name="Kalinowski J."/>
            <person name="Ruckert C."/>
        </authorList>
    </citation>
    <scope>NUCLEOTIDE SEQUENCE</scope>
    <source>
        <strain evidence="2">CGMCC 4.7278</strain>
    </source>
</reference>
<dbReference type="AlphaFoldDB" id="A0A917VAI3"/>
<dbReference type="SUPFAM" id="SSF140459">
    <property type="entry name" value="PE/PPE dimer-like"/>
    <property type="match status" value="1"/>
</dbReference>
<comment type="caution">
    <text evidence="2">The sequence shown here is derived from an EMBL/GenBank/DDBJ whole genome shotgun (WGS) entry which is preliminary data.</text>
</comment>
<protein>
    <recommendedName>
        <fullName evidence="1">PE domain-containing protein</fullName>
    </recommendedName>
</protein>
<evidence type="ECO:0000259" key="1">
    <source>
        <dbReference type="Pfam" id="PF00934"/>
    </source>
</evidence>
<dbReference type="EMBL" id="BMMW01000003">
    <property type="protein sequence ID" value="GGK57510.1"/>
    <property type="molecule type" value="Genomic_DNA"/>
</dbReference>
<dbReference type="Pfam" id="PF00934">
    <property type="entry name" value="PE"/>
    <property type="match status" value="1"/>
</dbReference>
<dbReference type="InterPro" id="IPR038332">
    <property type="entry name" value="PPE_sf"/>
</dbReference>
<accession>A0A917VAI3</accession>
<organism evidence="2 3">
    <name type="scientific">Nocardia camponoti</name>
    <dbReference type="NCBI Taxonomy" id="1616106"/>
    <lineage>
        <taxon>Bacteria</taxon>
        <taxon>Bacillati</taxon>
        <taxon>Actinomycetota</taxon>
        <taxon>Actinomycetes</taxon>
        <taxon>Mycobacteriales</taxon>
        <taxon>Nocardiaceae</taxon>
        <taxon>Nocardia</taxon>
    </lineage>
</organism>
<dbReference type="RefSeq" id="WP_188829815.1">
    <property type="nucleotide sequence ID" value="NZ_BMMW01000003.1"/>
</dbReference>
<gene>
    <name evidence="2" type="ORF">GCM10011591_32080</name>
</gene>
<evidence type="ECO:0000313" key="2">
    <source>
        <dbReference type="EMBL" id="GGK57510.1"/>
    </source>
</evidence>
<reference evidence="2" key="2">
    <citation type="submission" date="2020-09" db="EMBL/GenBank/DDBJ databases">
        <authorList>
            <person name="Sun Q."/>
            <person name="Zhou Y."/>
        </authorList>
    </citation>
    <scope>NUCLEOTIDE SEQUENCE</scope>
    <source>
        <strain evidence="2">CGMCC 4.7278</strain>
    </source>
</reference>
<name>A0A917VAI3_9NOCA</name>
<proteinExistence type="predicted"/>
<evidence type="ECO:0000313" key="3">
    <source>
        <dbReference type="Proteomes" id="UP000612956"/>
    </source>
</evidence>
<feature type="domain" description="PE" evidence="1">
    <location>
        <begin position="10"/>
        <end position="94"/>
    </location>
</feature>
<sequence length="100" mass="10172">MSNTFEFEATAATKAAAAIDTLVNRLSSEIAAVAPTLSVPPAGADEVSARAATTTNAVADDFLTKTESGVHEMRKLAASLRGQVAEFGKMEADNASGLGS</sequence>
<dbReference type="Gene3D" id="1.10.287.850">
    <property type="entry name" value="HP0062-like domain"/>
    <property type="match status" value="1"/>
</dbReference>
<dbReference type="Proteomes" id="UP000612956">
    <property type="component" value="Unassembled WGS sequence"/>
</dbReference>
<dbReference type="InterPro" id="IPR000084">
    <property type="entry name" value="PE-PGRS_N"/>
</dbReference>
<keyword evidence="3" id="KW-1185">Reference proteome</keyword>